<evidence type="ECO:0000256" key="1">
    <source>
        <dbReference type="SAM" id="MobiDB-lite"/>
    </source>
</evidence>
<gene>
    <name evidence="3" type="ORF">KIPB_001154</name>
</gene>
<evidence type="ECO:0000313" key="3">
    <source>
        <dbReference type="EMBL" id="GIQ80366.1"/>
    </source>
</evidence>
<reference evidence="3 4" key="1">
    <citation type="journal article" date="2018" name="PLoS ONE">
        <title>The draft genome of Kipferlia bialata reveals reductive genome evolution in fornicate parasites.</title>
        <authorList>
            <person name="Tanifuji G."/>
            <person name="Takabayashi S."/>
            <person name="Kume K."/>
            <person name="Takagi M."/>
            <person name="Nakayama T."/>
            <person name="Kamikawa R."/>
            <person name="Inagaki Y."/>
            <person name="Hashimoto T."/>
        </authorList>
    </citation>
    <scope>NUCLEOTIDE SEQUENCE [LARGE SCALE GENOMIC DNA]</scope>
    <source>
        <strain evidence="3">NY0173</strain>
    </source>
</reference>
<dbReference type="PROSITE" id="PS50280">
    <property type="entry name" value="SET"/>
    <property type="match status" value="1"/>
</dbReference>
<evidence type="ECO:0000313" key="4">
    <source>
        <dbReference type="Proteomes" id="UP000265618"/>
    </source>
</evidence>
<evidence type="ECO:0000259" key="2">
    <source>
        <dbReference type="PROSITE" id="PS50280"/>
    </source>
</evidence>
<feature type="domain" description="SET" evidence="2">
    <location>
        <begin position="95"/>
        <end position="192"/>
    </location>
</feature>
<protein>
    <recommendedName>
        <fullName evidence="2">SET domain-containing protein</fullName>
    </recommendedName>
</protein>
<accession>A0A9K3GFJ8</accession>
<proteinExistence type="predicted"/>
<comment type="caution">
    <text evidence="3">The sequence shown here is derived from an EMBL/GenBank/DDBJ whole genome shotgun (WGS) entry which is preliminary data.</text>
</comment>
<dbReference type="InterPro" id="IPR001214">
    <property type="entry name" value="SET_dom"/>
</dbReference>
<dbReference type="EMBL" id="BDIP01000155">
    <property type="protein sequence ID" value="GIQ80366.1"/>
    <property type="molecule type" value="Genomic_DNA"/>
</dbReference>
<dbReference type="InterPro" id="IPR046341">
    <property type="entry name" value="SET_dom_sf"/>
</dbReference>
<dbReference type="Pfam" id="PF00856">
    <property type="entry name" value="SET"/>
    <property type="match status" value="1"/>
</dbReference>
<keyword evidence="4" id="KW-1185">Reference proteome</keyword>
<organism evidence="3 4">
    <name type="scientific">Kipferlia bialata</name>
    <dbReference type="NCBI Taxonomy" id="797122"/>
    <lineage>
        <taxon>Eukaryota</taxon>
        <taxon>Metamonada</taxon>
        <taxon>Carpediemonas-like organisms</taxon>
        <taxon>Kipferlia</taxon>
    </lineage>
</organism>
<dbReference type="SUPFAM" id="SSF82199">
    <property type="entry name" value="SET domain"/>
    <property type="match status" value="1"/>
</dbReference>
<dbReference type="Proteomes" id="UP000265618">
    <property type="component" value="Unassembled WGS sequence"/>
</dbReference>
<name>A0A9K3GFJ8_9EUKA</name>
<sequence length="216" mass="24112">MRFNPKPDWKPKRRKKKGASTHLPRLYIKPIRHPERRGCFYLSDTTESPERFCVFCFKHGDKPAIGCPLKLRGDRTINTTFLMLKHMAMFHPSSDPLYFPTSVCDAGALGKGVQTTVDVTAGTILCQFSGDEAGGKHYEANPERWMGLADTANHACYGAQECNAETIEHQGVGFLVASRDIPAGEQVFYDYCVTVGSIECKCSKCSKVDVAKRRKI</sequence>
<feature type="compositionally biased region" description="Basic and acidic residues" evidence="1">
    <location>
        <begin position="1"/>
        <end position="10"/>
    </location>
</feature>
<dbReference type="CDD" id="cd08161">
    <property type="entry name" value="SET"/>
    <property type="match status" value="1"/>
</dbReference>
<feature type="region of interest" description="Disordered" evidence="1">
    <location>
        <begin position="1"/>
        <end position="20"/>
    </location>
</feature>
<dbReference type="OrthoDB" id="422362at2759"/>
<dbReference type="AlphaFoldDB" id="A0A9K3GFJ8"/>
<dbReference type="Gene3D" id="2.170.270.10">
    <property type="entry name" value="SET domain"/>
    <property type="match status" value="1"/>
</dbReference>